<comment type="caution">
    <text evidence="9">The sequence shown here is derived from an EMBL/GenBank/DDBJ whole genome shotgun (WGS) entry which is preliminary data.</text>
</comment>
<protein>
    <recommendedName>
        <fullName evidence="8">Reverse transcriptase RNase H-like domain-containing protein</fullName>
    </recommendedName>
</protein>
<dbReference type="PANTHER" id="PTHR37984:SF11">
    <property type="entry name" value="INTEGRASE CATALYTIC DOMAIN-CONTAINING PROTEIN"/>
    <property type="match status" value="1"/>
</dbReference>
<dbReference type="GO" id="GO:0016787">
    <property type="term" value="F:hydrolase activity"/>
    <property type="evidence" value="ECO:0007669"/>
    <property type="project" value="UniProtKB-KW"/>
</dbReference>
<dbReference type="AlphaFoldDB" id="A0A8K0GH12"/>
<keyword evidence="10" id="KW-1185">Reference proteome</keyword>
<feature type="non-terminal residue" evidence="9">
    <location>
        <position position="1"/>
    </location>
</feature>
<evidence type="ECO:0000256" key="4">
    <source>
        <dbReference type="ARBA" id="ARBA00022759"/>
    </source>
</evidence>
<evidence type="ECO:0000256" key="2">
    <source>
        <dbReference type="ARBA" id="ARBA00022695"/>
    </source>
</evidence>
<keyword evidence="7" id="KW-0175">Coiled coil</keyword>
<keyword evidence="2" id="KW-0548">Nucleotidyltransferase</keyword>
<gene>
    <name evidence="9" type="ORF">ILUMI_07253</name>
</gene>
<keyword evidence="1" id="KW-0808">Transferase</keyword>
<dbReference type="OrthoDB" id="10255539at2759"/>
<dbReference type="SUPFAM" id="SSF56672">
    <property type="entry name" value="DNA/RNA polymerases"/>
    <property type="match status" value="1"/>
</dbReference>
<dbReference type="PANTHER" id="PTHR37984">
    <property type="entry name" value="PROTEIN CBG26694"/>
    <property type="match status" value="1"/>
</dbReference>
<dbReference type="EMBL" id="VTPC01003173">
    <property type="protein sequence ID" value="KAF2898921.1"/>
    <property type="molecule type" value="Genomic_DNA"/>
</dbReference>
<keyword evidence="3" id="KW-0540">Nuclease</keyword>
<evidence type="ECO:0000256" key="6">
    <source>
        <dbReference type="ARBA" id="ARBA00022918"/>
    </source>
</evidence>
<dbReference type="InterPro" id="IPR050951">
    <property type="entry name" value="Retrovirus_Pol_polyprotein"/>
</dbReference>
<feature type="domain" description="Reverse transcriptase RNase H-like" evidence="8">
    <location>
        <begin position="1"/>
        <end position="63"/>
    </location>
</feature>
<proteinExistence type="predicted"/>
<dbReference type="GO" id="GO:0004519">
    <property type="term" value="F:endonuclease activity"/>
    <property type="evidence" value="ECO:0007669"/>
    <property type="project" value="UniProtKB-KW"/>
</dbReference>
<evidence type="ECO:0000256" key="3">
    <source>
        <dbReference type="ARBA" id="ARBA00022722"/>
    </source>
</evidence>
<dbReference type="GO" id="GO:0003964">
    <property type="term" value="F:RNA-directed DNA polymerase activity"/>
    <property type="evidence" value="ECO:0007669"/>
    <property type="project" value="UniProtKB-KW"/>
</dbReference>
<dbReference type="Proteomes" id="UP000801492">
    <property type="component" value="Unassembled WGS sequence"/>
</dbReference>
<evidence type="ECO:0000313" key="9">
    <source>
        <dbReference type="EMBL" id="KAF2898921.1"/>
    </source>
</evidence>
<dbReference type="InterPro" id="IPR041373">
    <property type="entry name" value="RT_RNaseH"/>
</dbReference>
<organism evidence="9 10">
    <name type="scientific">Ignelater luminosus</name>
    <name type="common">Cucubano</name>
    <name type="synonym">Pyrophorus luminosus</name>
    <dbReference type="NCBI Taxonomy" id="2038154"/>
    <lineage>
        <taxon>Eukaryota</taxon>
        <taxon>Metazoa</taxon>
        <taxon>Ecdysozoa</taxon>
        <taxon>Arthropoda</taxon>
        <taxon>Hexapoda</taxon>
        <taxon>Insecta</taxon>
        <taxon>Pterygota</taxon>
        <taxon>Neoptera</taxon>
        <taxon>Endopterygota</taxon>
        <taxon>Coleoptera</taxon>
        <taxon>Polyphaga</taxon>
        <taxon>Elateriformia</taxon>
        <taxon>Elateroidea</taxon>
        <taxon>Elateridae</taxon>
        <taxon>Agrypninae</taxon>
        <taxon>Pyrophorini</taxon>
        <taxon>Ignelater</taxon>
    </lineage>
</organism>
<sequence length="326" mass="38310">QEKRYSQTEKEALAIVWACEKFTIYLIGIKFELITDDKPLEVIYSVKSKPCARIERWVLRLQKTESVIIVTIEQATKEDGEIQLNDIKQYGEQLQEKEPELEEIENEIRRISSIQQKWSNTKQQLKLRQHELGLVKQRVQNTAKHQQQEETENIKKNIAELTERIQVCKETEIKCNKKVKELEVKMKDTKEISELEKGLENIHQQIAATEENLIKLKEQCAEPKNDAAEKKEIVVKLQQEYKAEKGIIAEVQKKRLIAQVHEYKLEVKKLDHDIKKLKDDFKNSKNREVEFAKKVKEDDKNLKNAQELSNAEATDLEIRIRNAQKN</sequence>
<feature type="coiled-coil region" evidence="7">
    <location>
        <begin position="144"/>
        <end position="326"/>
    </location>
</feature>
<name>A0A8K0GH12_IGNLU</name>
<keyword evidence="5" id="KW-0378">Hydrolase</keyword>
<evidence type="ECO:0000313" key="10">
    <source>
        <dbReference type="Proteomes" id="UP000801492"/>
    </source>
</evidence>
<keyword evidence="4" id="KW-0255">Endonuclease</keyword>
<accession>A0A8K0GH12</accession>
<dbReference type="InterPro" id="IPR043502">
    <property type="entry name" value="DNA/RNA_pol_sf"/>
</dbReference>
<evidence type="ECO:0000256" key="5">
    <source>
        <dbReference type="ARBA" id="ARBA00022801"/>
    </source>
</evidence>
<evidence type="ECO:0000256" key="7">
    <source>
        <dbReference type="SAM" id="Coils"/>
    </source>
</evidence>
<reference evidence="9" key="1">
    <citation type="submission" date="2019-08" db="EMBL/GenBank/DDBJ databases">
        <title>The genome of the North American firefly Photinus pyralis.</title>
        <authorList>
            <consortium name="Photinus pyralis genome working group"/>
            <person name="Fallon T.R."/>
            <person name="Sander Lower S.E."/>
            <person name="Weng J.-K."/>
        </authorList>
    </citation>
    <scope>NUCLEOTIDE SEQUENCE</scope>
    <source>
        <strain evidence="9">TRF0915ILg1</strain>
        <tissue evidence="9">Whole body</tissue>
    </source>
</reference>
<evidence type="ECO:0000259" key="8">
    <source>
        <dbReference type="Pfam" id="PF17917"/>
    </source>
</evidence>
<evidence type="ECO:0000256" key="1">
    <source>
        <dbReference type="ARBA" id="ARBA00022679"/>
    </source>
</evidence>
<dbReference type="Pfam" id="PF17917">
    <property type="entry name" value="RT_RNaseH"/>
    <property type="match status" value="1"/>
</dbReference>
<keyword evidence="6" id="KW-0695">RNA-directed DNA polymerase</keyword>